<dbReference type="InParanoid" id="A0A1Z5KBJ3"/>
<dbReference type="EMBL" id="BDSP01000203">
    <property type="protein sequence ID" value="GAX23576.1"/>
    <property type="molecule type" value="Genomic_DNA"/>
</dbReference>
<comment type="caution">
    <text evidence="1">The sequence shown here is derived from an EMBL/GenBank/DDBJ whole genome shotgun (WGS) entry which is preliminary data.</text>
</comment>
<dbReference type="Proteomes" id="UP000198406">
    <property type="component" value="Unassembled WGS sequence"/>
</dbReference>
<dbReference type="Gene3D" id="1.25.40.10">
    <property type="entry name" value="Tetratricopeptide repeat domain"/>
    <property type="match status" value="1"/>
</dbReference>
<proteinExistence type="predicted"/>
<accession>A0A1Z5KBJ3</accession>
<dbReference type="OrthoDB" id="2335338at2759"/>
<evidence type="ECO:0000313" key="1">
    <source>
        <dbReference type="EMBL" id="GAX23576.1"/>
    </source>
</evidence>
<dbReference type="AlphaFoldDB" id="A0A1Z5KBJ3"/>
<name>A0A1Z5KBJ3_FISSO</name>
<sequence length="315" mass="36000">MKRLLLSVYLPLTIIISGKCIVFAFLVTTLQSLRLLSSARSFSTLPDDDNNHFDAEEVRKRLESLLTISAHPFRDEEDFPSNGWHSVLPFLDTLPTTDLIHAPPSRVDVELPPAPLLTTLERERRSVEITLLQNLAKGDDSVADLADLWCQERGNKAASRLYKVEQIIAEGSPRWDDAERELRKIIQHYGVYWVEPIHRLATLMIQQKRWLEAEKMLLIVLAVKPWHMGALSGIVVAYAALEDNQRATEWAARRLPKWGGHRRASWSRAAVQLAQDALFAAEEQLKDMFGARDTHHSILRWRGVFVPNDGITFWQ</sequence>
<keyword evidence="2" id="KW-1185">Reference proteome</keyword>
<reference evidence="1 2" key="1">
    <citation type="journal article" date="2015" name="Plant Cell">
        <title>Oil accumulation by the oleaginous diatom Fistulifera solaris as revealed by the genome and transcriptome.</title>
        <authorList>
            <person name="Tanaka T."/>
            <person name="Maeda Y."/>
            <person name="Veluchamy A."/>
            <person name="Tanaka M."/>
            <person name="Abida H."/>
            <person name="Marechal E."/>
            <person name="Bowler C."/>
            <person name="Muto M."/>
            <person name="Sunaga Y."/>
            <person name="Tanaka M."/>
            <person name="Yoshino T."/>
            <person name="Taniguchi T."/>
            <person name="Fukuda Y."/>
            <person name="Nemoto M."/>
            <person name="Matsumoto M."/>
            <person name="Wong P.S."/>
            <person name="Aburatani S."/>
            <person name="Fujibuchi W."/>
        </authorList>
    </citation>
    <scope>NUCLEOTIDE SEQUENCE [LARGE SCALE GENOMIC DNA]</scope>
    <source>
        <strain evidence="1 2">JPCC DA0580</strain>
    </source>
</reference>
<dbReference type="InterPro" id="IPR011990">
    <property type="entry name" value="TPR-like_helical_dom_sf"/>
</dbReference>
<dbReference type="SUPFAM" id="SSF48452">
    <property type="entry name" value="TPR-like"/>
    <property type="match status" value="1"/>
</dbReference>
<gene>
    <name evidence="1" type="ORF">FisN_12Hh141</name>
</gene>
<organism evidence="1 2">
    <name type="scientific">Fistulifera solaris</name>
    <name type="common">Oleaginous diatom</name>
    <dbReference type="NCBI Taxonomy" id="1519565"/>
    <lineage>
        <taxon>Eukaryota</taxon>
        <taxon>Sar</taxon>
        <taxon>Stramenopiles</taxon>
        <taxon>Ochrophyta</taxon>
        <taxon>Bacillariophyta</taxon>
        <taxon>Bacillariophyceae</taxon>
        <taxon>Bacillariophycidae</taxon>
        <taxon>Naviculales</taxon>
        <taxon>Naviculaceae</taxon>
        <taxon>Fistulifera</taxon>
    </lineage>
</organism>
<evidence type="ECO:0000313" key="2">
    <source>
        <dbReference type="Proteomes" id="UP000198406"/>
    </source>
</evidence>
<protein>
    <submittedName>
        <fullName evidence="1">Uncharacterized protein</fullName>
    </submittedName>
</protein>